<proteinExistence type="predicted"/>
<dbReference type="CDD" id="cd17039">
    <property type="entry name" value="Ubl_ubiquitin_like"/>
    <property type="match status" value="1"/>
</dbReference>
<gene>
    <name evidence="2" type="ORF">JYZ213_LOCUS11787</name>
    <name evidence="3" type="ORF">OXD698_LOCUS27230</name>
</gene>
<organism evidence="2 4">
    <name type="scientific">Adineta steineri</name>
    <dbReference type="NCBI Taxonomy" id="433720"/>
    <lineage>
        <taxon>Eukaryota</taxon>
        <taxon>Metazoa</taxon>
        <taxon>Spiralia</taxon>
        <taxon>Gnathifera</taxon>
        <taxon>Rotifera</taxon>
        <taxon>Eurotatoria</taxon>
        <taxon>Bdelloidea</taxon>
        <taxon>Adinetida</taxon>
        <taxon>Adinetidae</taxon>
        <taxon>Adineta</taxon>
    </lineage>
</organism>
<evidence type="ECO:0000313" key="3">
    <source>
        <dbReference type="EMBL" id="CAF3960599.1"/>
    </source>
</evidence>
<dbReference type="Pfam" id="PF00240">
    <property type="entry name" value="ubiquitin"/>
    <property type="match status" value="1"/>
</dbReference>
<dbReference type="Proteomes" id="UP000663845">
    <property type="component" value="Unassembled WGS sequence"/>
</dbReference>
<dbReference type="PROSITE" id="PS50053">
    <property type="entry name" value="UBIQUITIN_2"/>
    <property type="match status" value="1"/>
</dbReference>
<evidence type="ECO:0000313" key="4">
    <source>
        <dbReference type="Proteomes" id="UP000663845"/>
    </source>
</evidence>
<dbReference type="InterPro" id="IPR000626">
    <property type="entry name" value="Ubiquitin-like_dom"/>
</dbReference>
<dbReference type="InterPro" id="IPR029071">
    <property type="entry name" value="Ubiquitin-like_domsf"/>
</dbReference>
<protein>
    <recommendedName>
        <fullName evidence="1">Ubiquitin-like domain-containing protein</fullName>
    </recommendedName>
</protein>
<evidence type="ECO:0000313" key="2">
    <source>
        <dbReference type="EMBL" id="CAF0924156.1"/>
    </source>
</evidence>
<dbReference type="EMBL" id="CAJOAZ010002798">
    <property type="protein sequence ID" value="CAF3960599.1"/>
    <property type="molecule type" value="Genomic_DNA"/>
</dbReference>
<comment type="caution">
    <text evidence="2">The sequence shown here is derived from an EMBL/GenBank/DDBJ whole genome shotgun (WGS) entry which is preliminary data.</text>
</comment>
<reference evidence="2" key="1">
    <citation type="submission" date="2021-02" db="EMBL/GenBank/DDBJ databases">
        <authorList>
            <person name="Nowell W R."/>
        </authorList>
    </citation>
    <scope>NUCLEOTIDE SEQUENCE</scope>
</reference>
<dbReference type="SUPFAM" id="SSF54236">
    <property type="entry name" value="Ubiquitin-like"/>
    <property type="match status" value="1"/>
</dbReference>
<feature type="domain" description="Ubiquitin-like" evidence="1">
    <location>
        <begin position="177"/>
        <end position="232"/>
    </location>
</feature>
<dbReference type="Gene3D" id="3.10.20.90">
    <property type="entry name" value="Phosphatidylinositol 3-kinase Catalytic Subunit, Chain A, domain 1"/>
    <property type="match status" value="1"/>
</dbReference>
<dbReference type="AlphaFoldDB" id="A0A814B8E6"/>
<accession>A0A814B8E6</accession>
<dbReference type="Proteomes" id="UP000663844">
    <property type="component" value="Unassembled WGS sequence"/>
</dbReference>
<evidence type="ECO:0000259" key="1">
    <source>
        <dbReference type="PROSITE" id="PS50053"/>
    </source>
</evidence>
<dbReference type="EMBL" id="CAJNOG010000089">
    <property type="protein sequence ID" value="CAF0924156.1"/>
    <property type="molecule type" value="Genomic_DNA"/>
</dbReference>
<sequence length="256" mass="29266">MSRSDQTATLIIKDDSDSNKISKHSNVNLELIKDGSKVEIIIRNPIDAEIIRQYPLCDCSYLPDSSSEHAISFHVTSKQETVIIIAKDERCVNLFASIQKYFADSSYISKEENISKIQNDLREKVEQFVIAFNNGDVDTATRYAQVLANSSKNSSIHLYLDKIDEQEKPITHKLLKLQITVESVLGKSDSNPYEVIIRSHTSVRELKQKIYDQTGIPVNNQQWFLNRQILSDTYEFIDIPQSKTNNTGLFLYICKL</sequence>
<name>A0A814B8E6_9BILA</name>